<dbReference type="InterPro" id="IPR046342">
    <property type="entry name" value="CBS_dom_sf"/>
</dbReference>
<dbReference type="GO" id="GO:0005524">
    <property type="term" value="F:ATP binding"/>
    <property type="evidence" value="ECO:0007669"/>
    <property type="project" value="UniProtKB-KW"/>
</dbReference>
<reference evidence="9 10" key="1">
    <citation type="submission" date="2019-08" db="EMBL/GenBank/DDBJ databases">
        <title>In-depth cultivation of the pig gut microbiome towards novel bacterial diversity and tailored functional studies.</title>
        <authorList>
            <person name="Wylensek D."/>
            <person name="Hitch T.C.A."/>
            <person name="Clavel T."/>
        </authorList>
    </citation>
    <scope>NUCLEOTIDE SEQUENCE [LARGE SCALE GENOMIC DNA]</scope>
    <source>
        <strain evidence="9 10">SM-530-WT-4B</strain>
    </source>
</reference>
<dbReference type="EMBL" id="VUNH01000002">
    <property type="protein sequence ID" value="MST54912.1"/>
    <property type="molecule type" value="Genomic_DNA"/>
</dbReference>
<evidence type="ECO:0000313" key="9">
    <source>
        <dbReference type="EMBL" id="MST54912.1"/>
    </source>
</evidence>
<evidence type="ECO:0000256" key="2">
    <source>
        <dbReference type="ARBA" id="ARBA00022448"/>
    </source>
</evidence>
<evidence type="ECO:0000256" key="4">
    <source>
        <dbReference type="ARBA" id="ARBA00022840"/>
    </source>
</evidence>
<dbReference type="AlphaFoldDB" id="A0A6L5YBK4"/>
<keyword evidence="5" id="KW-0029">Amino-acid transport</keyword>
<dbReference type="PANTHER" id="PTHR43869:SF1">
    <property type="entry name" value="GLYCINE BETAINE_PROLINE BETAINE TRANSPORT SYSTEM ATP-BINDING PROTEIN PROV"/>
    <property type="match status" value="1"/>
</dbReference>
<evidence type="ECO:0000259" key="7">
    <source>
        <dbReference type="PROSITE" id="PS50893"/>
    </source>
</evidence>
<dbReference type="Pfam" id="PF00005">
    <property type="entry name" value="ABC_tran"/>
    <property type="match status" value="1"/>
</dbReference>
<comment type="caution">
    <text evidence="9">The sequence shown here is derived from an EMBL/GenBank/DDBJ whole genome shotgun (WGS) entry which is preliminary data.</text>
</comment>
<feature type="domain" description="CBS" evidence="8">
    <location>
        <begin position="345"/>
        <end position="395"/>
    </location>
</feature>
<feature type="domain" description="ABC transporter" evidence="7">
    <location>
        <begin position="34"/>
        <end position="270"/>
    </location>
</feature>
<dbReference type="FunFam" id="3.40.50.300:FF:000201">
    <property type="entry name" value="Glycine betaine/L-proline ABC transporter ATP-binding protein"/>
    <property type="match status" value="1"/>
</dbReference>
<dbReference type="SMART" id="SM00116">
    <property type="entry name" value="CBS"/>
    <property type="match status" value="2"/>
</dbReference>
<dbReference type="GO" id="GO:0016887">
    <property type="term" value="F:ATP hydrolysis activity"/>
    <property type="evidence" value="ECO:0007669"/>
    <property type="project" value="InterPro"/>
</dbReference>
<evidence type="ECO:0000256" key="3">
    <source>
        <dbReference type="ARBA" id="ARBA00022741"/>
    </source>
</evidence>
<dbReference type="Gene3D" id="3.10.580.10">
    <property type="entry name" value="CBS-domain"/>
    <property type="match status" value="1"/>
</dbReference>
<dbReference type="InterPro" id="IPR017871">
    <property type="entry name" value="ABC_transporter-like_CS"/>
</dbReference>
<evidence type="ECO:0000259" key="8">
    <source>
        <dbReference type="PROSITE" id="PS51371"/>
    </source>
</evidence>
<dbReference type="RefSeq" id="WP_154528024.1">
    <property type="nucleotide sequence ID" value="NZ_JAXDZJ010000086.1"/>
</dbReference>
<accession>A0A6L5YBK4</accession>
<evidence type="ECO:0000313" key="10">
    <source>
        <dbReference type="Proteomes" id="UP000473699"/>
    </source>
</evidence>
<dbReference type="GO" id="GO:0031460">
    <property type="term" value="P:glycine betaine transport"/>
    <property type="evidence" value="ECO:0007669"/>
    <property type="project" value="InterPro"/>
</dbReference>
<keyword evidence="2" id="KW-0813">Transport</keyword>
<dbReference type="PROSITE" id="PS51371">
    <property type="entry name" value="CBS"/>
    <property type="match status" value="2"/>
</dbReference>
<evidence type="ECO:0000256" key="1">
    <source>
        <dbReference type="ARBA" id="ARBA00005417"/>
    </source>
</evidence>
<comment type="similarity">
    <text evidence="1">Belongs to the ABC transporter superfamily.</text>
</comment>
<dbReference type="PANTHER" id="PTHR43869">
    <property type="entry name" value="GLYCINE BETAINE/PROLINE BETAINE TRANSPORT SYSTEM ATP-BINDING PROTEIN PROV"/>
    <property type="match status" value="1"/>
</dbReference>
<dbReference type="PROSITE" id="PS00211">
    <property type="entry name" value="ABC_TRANSPORTER_1"/>
    <property type="match status" value="1"/>
</dbReference>
<sequence length="395" mass="43437">MTVLRNDVILSMEHVTKLYGPNGAEASRMMSAGADKEAVYRETGCAVALWDVSMEVPAGSIFVIIGLSGSGKSTAVRCFNGLTTPTSGKVLFEGRDIQSMSRRELLDLRRDKIAMVFQSFGLMSHRDVLGNVAYGLEVKGVRREERERRAREIVSMVGLDGWERRSCGQLSGGMRQRVGIARALASDPEVLLMDEPFSALDPLVRRDMQFELLQIQRKLKKTIVFITHDIDEAFKMGDVVCIMKDGKVVQTGTPEHLSTRPADDYVRNFVNGADKTKVVTVRNVMITPSSIVRLDNSVDYAIHEMRMNGLSSVFVIDHDLRLSGILSIREAIEARRQGQPIAQALCRDVQAVTPDTLIADAISLAAEAPFPIAVVDEEGVLLGIVTKASILSSLM</sequence>
<dbReference type="Gene3D" id="3.40.50.300">
    <property type="entry name" value="P-loop containing nucleotide triphosphate hydrolases"/>
    <property type="match status" value="1"/>
</dbReference>
<dbReference type="SUPFAM" id="SSF52540">
    <property type="entry name" value="P-loop containing nucleoside triphosphate hydrolases"/>
    <property type="match status" value="1"/>
</dbReference>
<organism evidence="9 10">
    <name type="scientific">Pyramidobacter porci</name>
    <dbReference type="NCBI Taxonomy" id="2605789"/>
    <lineage>
        <taxon>Bacteria</taxon>
        <taxon>Thermotogati</taxon>
        <taxon>Synergistota</taxon>
        <taxon>Synergistia</taxon>
        <taxon>Synergistales</taxon>
        <taxon>Dethiosulfovibrionaceae</taxon>
        <taxon>Pyramidobacter</taxon>
    </lineage>
</organism>
<keyword evidence="6" id="KW-0129">CBS domain</keyword>
<dbReference type="InterPro" id="IPR005892">
    <property type="entry name" value="Gly-betaine_transp_ATP-bd"/>
</dbReference>
<keyword evidence="3" id="KW-0547">Nucleotide-binding</keyword>
<keyword evidence="10" id="KW-1185">Reference proteome</keyword>
<dbReference type="PROSITE" id="PS50893">
    <property type="entry name" value="ABC_TRANSPORTER_2"/>
    <property type="match status" value="1"/>
</dbReference>
<evidence type="ECO:0000256" key="6">
    <source>
        <dbReference type="PROSITE-ProRule" id="PRU00703"/>
    </source>
</evidence>
<dbReference type="GO" id="GO:0006865">
    <property type="term" value="P:amino acid transport"/>
    <property type="evidence" value="ECO:0007669"/>
    <property type="project" value="UniProtKB-KW"/>
</dbReference>
<name>A0A6L5YBK4_9BACT</name>
<dbReference type="InterPro" id="IPR003593">
    <property type="entry name" value="AAA+_ATPase"/>
</dbReference>
<dbReference type="SMART" id="SM00382">
    <property type="entry name" value="AAA"/>
    <property type="match status" value="1"/>
</dbReference>
<dbReference type="InterPro" id="IPR003439">
    <property type="entry name" value="ABC_transporter-like_ATP-bd"/>
</dbReference>
<proteinExistence type="inferred from homology"/>
<feature type="domain" description="CBS" evidence="8">
    <location>
        <begin position="285"/>
        <end position="341"/>
    </location>
</feature>
<protein>
    <submittedName>
        <fullName evidence="9">Betaine/proline/choline family ABC transporter ATP-binding protein</fullName>
    </submittedName>
</protein>
<dbReference type="GO" id="GO:0006970">
    <property type="term" value="P:response to osmotic stress"/>
    <property type="evidence" value="ECO:0007669"/>
    <property type="project" value="UniProtKB-ARBA"/>
</dbReference>
<dbReference type="InterPro" id="IPR027417">
    <property type="entry name" value="P-loop_NTPase"/>
</dbReference>
<gene>
    <name evidence="9" type="ORF">FYJ74_02445</name>
</gene>
<dbReference type="InterPro" id="IPR000644">
    <property type="entry name" value="CBS_dom"/>
</dbReference>
<dbReference type="Pfam" id="PF00571">
    <property type="entry name" value="CBS"/>
    <property type="match status" value="2"/>
</dbReference>
<keyword evidence="4 9" id="KW-0067">ATP-binding</keyword>
<dbReference type="NCBIfam" id="TIGR01186">
    <property type="entry name" value="proV"/>
    <property type="match status" value="1"/>
</dbReference>
<dbReference type="SUPFAM" id="SSF54631">
    <property type="entry name" value="CBS-domain pair"/>
    <property type="match status" value="1"/>
</dbReference>
<dbReference type="GO" id="GO:0016020">
    <property type="term" value="C:membrane"/>
    <property type="evidence" value="ECO:0007669"/>
    <property type="project" value="InterPro"/>
</dbReference>
<evidence type="ECO:0000256" key="5">
    <source>
        <dbReference type="ARBA" id="ARBA00022970"/>
    </source>
</evidence>
<dbReference type="InterPro" id="IPR051921">
    <property type="entry name" value="ABC_osmolyte_uptake_ATP-bind"/>
</dbReference>
<dbReference type="Proteomes" id="UP000473699">
    <property type="component" value="Unassembled WGS sequence"/>
</dbReference>